<keyword evidence="2" id="KW-1003">Cell membrane</keyword>
<comment type="similarity">
    <text evidence="6">Belongs to the YccS/YhfK family.</text>
</comment>
<feature type="transmembrane region" description="Helical" evidence="8">
    <location>
        <begin position="35"/>
        <end position="56"/>
    </location>
</feature>
<feature type="transmembrane region" description="Helical" evidence="8">
    <location>
        <begin position="92"/>
        <end position="109"/>
    </location>
</feature>
<dbReference type="SUPFAM" id="SSF49464">
    <property type="entry name" value="Carboxypeptidase regulatory domain-like"/>
    <property type="match status" value="1"/>
</dbReference>
<evidence type="ECO:0000256" key="2">
    <source>
        <dbReference type="ARBA" id="ARBA00022475"/>
    </source>
</evidence>
<dbReference type="Proteomes" id="UP000820669">
    <property type="component" value="Unassembled WGS sequence"/>
</dbReference>
<dbReference type="PANTHER" id="PTHR30509:SF9">
    <property type="entry name" value="MULTIDRUG RESISTANCE PROTEIN MDTO"/>
    <property type="match status" value="1"/>
</dbReference>
<evidence type="ECO:0000256" key="5">
    <source>
        <dbReference type="ARBA" id="ARBA00023136"/>
    </source>
</evidence>
<accession>A0ABX1S5U0</accession>
<evidence type="ECO:0000256" key="3">
    <source>
        <dbReference type="ARBA" id="ARBA00022692"/>
    </source>
</evidence>
<comment type="caution">
    <text evidence="10">The sequence shown here is derived from an EMBL/GenBank/DDBJ whole genome shotgun (WGS) entry which is preliminary data.</text>
</comment>
<keyword evidence="11" id="KW-1185">Reference proteome</keyword>
<proteinExistence type="inferred from homology"/>
<evidence type="ECO:0000256" key="8">
    <source>
        <dbReference type="SAM" id="Phobius"/>
    </source>
</evidence>
<evidence type="ECO:0000256" key="4">
    <source>
        <dbReference type="ARBA" id="ARBA00022989"/>
    </source>
</evidence>
<evidence type="ECO:0000313" key="11">
    <source>
        <dbReference type="Proteomes" id="UP000820669"/>
    </source>
</evidence>
<keyword evidence="5 8" id="KW-0472">Membrane</keyword>
<evidence type="ECO:0000256" key="6">
    <source>
        <dbReference type="ARBA" id="ARBA00043993"/>
    </source>
</evidence>
<feature type="transmembrane region" description="Helical" evidence="8">
    <location>
        <begin position="463"/>
        <end position="481"/>
    </location>
</feature>
<dbReference type="RefSeq" id="WP_169379331.1">
    <property type="nucleotide sequence ID" value="NZ_JAAXLA010000002.1"/>
</dbReference>
<protein>
    <recommendedName>
        <fullName evidence="9">Integral membrane bound transporter domain-containing protein</fullName>
    </recommendedName>
</protein>
<dbReference type="InterPro" id="IPR008969">
    <property type="entry name" value="CarboxyPept-like_regulatory"/>
</dbReference>
<reference evidence="10 11" key="1">
    <citation type="submission" date="2020-04" db="EMBL/GenBank/DDBJ databases">
        <authorList>
            <person name="Klaysubun C."/>
            <person name="Duangmal K."/>
            <person name="Lipun K."/>
        </authorList>
    </citation>
    <scope>NUCLEOTIDE SEQUENCE [LARGE SCALE GENOMIC DNA]</scope>
    <source>
        <strain evidence="10 11">K10HN5</strain>
    </source>
</reference>
<dbReference type="Pfam" id="PF13620">
    <property type="entry name" value="CarboxypepD_reg"/>
    <property type="match status" value="1"/>
</dbReference>
<evidence type="ECO:0000256" key="7">
    <source>
        <dbReference type="SAM" id="MobiDB-lite"/>
    </source>
</evidence>
<feature type="region of interest" description="Disordered" evidence="7">
    <location>
        <begin position="841"/>
        <end position="887"/>
    </location>
</feature>
<evidence type="ECO:0000256" key="1">
    <source>
        <dbReference type="ARBA" id="ARBA00004651"/>
    </source>
</evidence>
<dbReference type="PANTHER" id="PTHR30509">
    <property type="entry name" value="P-HYDROXYBENZOIC ACID EFFLUX PUMP SUBUNIT-RELATED"/>
    <property type="match status" value="1"/>
</dbReference>
<sequence length="887" mass="93203">MQSAVGPSPDPGLRRSGLRDRLIASDPGGNRFRMALGALLSVGSALALEFAFVRLFAPSQSALVPMLIGAVVAMMGSNGLTAPTVGERLRTGVFLPVAFGLGMFLAVLVGGHQHLELGLFVGVIFVAAYVRRFGPAFFHYGFLGWMGYFFGLFLHPTFATFPFMLLAAVVATAWTLLLSVTVLRRRPARVMRHALRAFAGRTDAVGRAAADLLATAPDDVEALPRRRARLRSLQLRLAETALIVEGWLGDPAALPRGRSAAASRRRLIDSQAAVDAFAVAADALVGADAALVEAARRVAARLGRGDHDGAAAQARALLDLARRAAATDTPGWWPAQRLATMAIDIVELARPWCDQPAAGTAGAGGAEPEPFTPAVTLVMGGMLPGSVATAADVSARSHRLNPLRGLDLTTRQAVQMAVAGGLAILLGEMVSPTRYYWAVLAAFLAFTGTSTRSETVAKAFNRVLGTLIGLAAAILLADLTAGNTPAILAVILVSVFAAFYLFTVNYALMVFFVTIMVAEMYDVLHQFSDQLLLLRLTETAVGAAVGIVVALILVPTSTRDTARAARTAVLGALAELLGATARRIRPETRRGPEPDATPSDLGELARTLDDRLRQLALVARPLTWPVVLGNDPGRIRDRLRLYEDCGISARSLTMWLRRHSEPAPPELADAAQALGDAAGRLAEVGTYRPDREVHEHLARADSMLLQATRPGAAAAVHPATRPLVRLHELLHEVSAAVPADALPVAPRAVAPRPADARLGGTVRTADGEPVTAGSVTVIDGSGQQAAHAELAPDGTFRVPGRLAGPHVLVASAPGYTSAAVRLQLGGNTPRRVDLVVHPAPRLAAPRRPMRSGQCSSPAAHGPGERGSSADQAPSPAAHPQTSVAIDP</sequence>
<feature type="transmembrane region" description="Helical" evidence="8">
    <location>
        <begin position="62"/>
        <end position="80"/>
    </location>
</feature>
<keyword evidence="3 8" id="KW-0812">Transmembrane</keyword>
<evidence type="ECO:0000259" key="9">
    <source>
        <dbReference type="Pfam" id="PF13515"/>
    </source>
</evidence>
<feature type="transmembrane region" description="Helical" evidence="8">
    <location>
        <begin position="115"/>
        <end position="130"/>
    </location>
</feature>
<gene>
    <name evidence="10" type="ORF">HF526_01225</name>
</gene>
<name>A0ABX1S5U0_9PSEU</name>
<dbReference type="InterPro" id="IPR049453">
    <property type="entry name" value="Memb_transporter_dom"/>
</dbReference>
<dbReference type="Pfam" id="PF13515">
    <property type="entry name" value="FUSC_2"/>
    <property type="match status" value="1"/>
</dbReference>
<evidence type="ECO:0000313" key="10">
    <source>
        <dbReference type="EMBL" id="NMH95952.1"/>
    </source>
</evidence>
<keyword evidence="4 8" id="KW-1133">Transmembrane helix</keyword>
<feature type="domain" description="Integral membrane bound transporter" evidence="9">
    <location>
        <begin position="422"/>
        <end position="549"/>
    </location>
</feature>
<feature type="transmembrane region" description="Helical" evidence="8">
    <location>
        <begin position="487"/>
        <end position="520"/>
    </location>
</feature>
<feature type="transmembrane region" description="Helical" evidence="8">
    <location>
        <begin position="532"/>
        <end position="554"/>
    </location>
</feature>
<organism evidence="10 11">
    <name type="scientific">Pseudonocardia acidicola</name>
    <dbReference type="NCBI Taxonomy" id="2724939"/>
    <lineage>
        <taxon>Bacteria</taxon>
        <taxon>Bacillati</taxon>
        <taxon>Actinomycetota</taxon>
        <taxon>Actinomycetes</taxon>
        <taxon>Pseudonocardiales</taxon>
        <taxon>Pseudonocardiaceae</taxon>
        <taxon>Pseudonocardia</taxon>
    </lineage>
</organism>
<comment type="subcellular location">
    <subcellularLocation>
        <location evidence="1">Cell membrane</location>
        <topology evidence="1">Multi-pass membrane protein</topology>
    </subcellularLocation>
</comment>
<feature type="transmembrane region" description="Helical" evidence="8">
    <location>
        <begin position="161"/>
        <end position="183"/>
    </location>
</feature>
<dbReference type="EMBL" id="JAAXLA010000002">
    <property type="protein sequence ID" value="NMH95952.1"/>
    <property type="molecule type" value="Genomic_DNA"/>
</dbReference>